<keyword evidence="2" id="KW-1185">Reference proteome</keyword>
<evidence type="ECO:0000313" key="2">
    <source>
        <dbReference type="Proteomes" id="UP000199478"/>
    </source>
</evidence>
<sequence length="48" mass="5227">MSLFSGITVYEVSMALIMVGLAERVLLAYAPIEMVGPNGWLIKGDIKE</sequence>
<dbReference type="AlphaFoldDB" id="A0A1I6GMP9"/>
<reference evidence="2" key="1">
    <citation type="submission" date="2016-10" db="EMBL/GenBank/DDBJ databases">
        <authorList>
            <person name="Varghese N."/>
            <person name="Submissions S."/>
        </authorList>
    </citation>
    <scope>NUCLEOTIDE SEQUENCE [LARGE SCALE GENOMIC DNA]</scope>
    <source>
        <strain evidence="2">DSM 26879</strain>
    </source>
</reference>
<gene>
    <name evidence="1" type="ORF">SAMN04488005_1915</name>
</gene>
<dbReference type="EMBL" id="FOYP01000001">
    <property type="protein sequence ID" value="SFR43502.1"/>
    <property type="molecule type" value="Genomic_DNA"/>
</dbReference>
<dbReference type="Proteomes" id="UP000199478">
    <property type="component" value="Unassembled WGS sequence"/>
</dbReference>
<proteinExistence type="predicted"/>
<organism evidence="1 2">
    <name type="scientific">Yoonia tamlensis</name>
    <dbReference type="NCBI Taxonomy" id="390270"/>
    <lineage>
        <taxon>Bacteria</taxon>
        <taxon>Pseudomonadati</taxon>
        <taxon>Pseudomonadota</taxon>
        <taxon>Alphaproteobacteria</taxon>
        <taxon>Rhodobacterales</taxon>
        <taxon>Paracoccaceae</taxon>
        <taxon>Yoonia</taxon>
    </lineage>
</organism>
<accession>A0A1I6GMP9</accession>
<dbReference type="RefSeq" id="WP_165615021.1">
    <property type="nucleotide sequence ID" value="NZ_FOYP01000001.1"/>
</dbReference>
<evidence type="ECO:0000313" key="1">
    <source>
        <dbReference type="EMBL" id="SFR43502.1"/>
    </source>
</evidence>
<name>A0A1I6GMP9_9RHOB</name>
<protein>
    <submittedName>
        <fullName evidence="1">Uncharacterized protein</fullName>
    </submittedName>
</protein>